<dbReference type="GO" id="GO:0009791">
    <property type="term" value="P:post-embryonic development"/>
    <property type="evidence" value="ECO:0007669"/>
    <property type="project" value="UniProtKB-ARBA"/>
</dbReference>
<keyword evidence="3" id="KW-0863">Zinc-finger</keyword>
<keyword evidence="7" id="KW-0804">Transcription</keyword>
<evidence type="ECO:0000259" key="10">
    <source>
        <dbReference type="Pfam" id="PF05699"/>
    </source>
</evidence>
<dbReference type="EMBL" id="JBJJXI010000058">
    <property type="protein sequence ID" value="KAL3399212.1"/>
    <property type="molecule type" value="Genomic_DNA"/>
</dbReference>
<dbReference type="InterPro" id="IPR012337">
    <property type="entry name" value="RNaseH-like_sf"/>
</dbReference>
<proteinExistence type="predicted"/>
<dbReference type="Pfam" id="PF05699">
    <property type="entry name" value="Dimer_Tnp_hAT"/>
    <property type="match status" value="1"/>
</dbReference>
<keyword evidence="8" id="KW-0539">Nucleus</keyword>
<evidence type="ECO:0000256" key="4">
    <source>
        <dbReference type="ARBA" id="ARBA00022833"/>
    </source>
</evidence>
<evidence type="ECO:0000256" key="6">
    <source>
        <dbReference type="ARBA" id="ARBA00023125"/>
    </source>
</evidence>
<evidence type="ECO:0000256" key="8">
    <source>
        <dbReference type="ARBA" id="ARBA00023242"/>
    </source>
</evidence>
<evidence type="ECO:0000313" key="11">
    <source>
        <dbReference type="EMBL" id="KAL3399212.1"/>
    </source>
</evidence>
<evidence type="ECO:0008006" key="13">
    <source>
        <dbReference type="Google" id="ProtNLM"/>
    </source>
</evidence>
<dbReference type="InterPro" id="IPR008906">
    <property type="entry name" value="HATC_C_dom"/>
</dbReference>
<dbReference type="SUPFAM" id="SSF53098">
    <property type="entry name" value="Ribonuclease H-like"/>
    <property type="match status" value="1"/>
</dbReference>
<keyword evidence="4" id="KW-0862">Zinc</keyword>
<dbReference type="GO" id="GO:0003677">
    <property type="term" value="F:DNA binding"/>
    <property type="evidence" value="ECO:0007669"/>
    <property type="project" value="UniProtKB-KW"/>
</dbReference>
<gene>
    <name evidence="11" type="ORF">TKK_007413</name>
</gene>
<keyword evidence="12" id="KW-1185">Reference proteome</keyword>
<feature type="domain" description="BED-type" evidence="9">
    <location>
        <begin position="67"/>
        <end position="114"/>
    </location>
</feature>
<dbReference type="InterPro" id="IPR052035">
    <property type="entry name" value="ZnF_BED_domain_contain"/>
</dbReference>
<keyword evidence="5" id="KW-0805">Transcription regulation</keyword>
<dbReference type="GO" id="GO:0005634">
    <property type="term" value="C:nucleus"/>
    <property type="evidence" value="ECO:0007669"/>
    <property type="project" value="UniProtKB-SubCell"/>
</dbReference>
<dbReference type="SMART" id="SM00614">
    <property type="entry name" value="ZnF_BED"/>
    <property type="match status" value="1"/>
</dbReference>
<protein>
    <recommendedName>
        <fullName evidence="13">BED-type domain-containing protein</fullName>
    </recommendedName>
</protein>
<dbReference type="InterPro" id="IPR003656">
    <property type="entry name" value="Znf_BED"/>
</dbReference>
<dbReference type="PANTHER" id="PTHR46481">
    <property type="entry name" value="ZINC FINGER BED DOMAIN-CONTAINING PROTEIN 4"/>
    <property type="match status" value="1"/>
</dbReference>
<evidence type="ECO:0000256" key="3">
    <source>
        <dbReference type="ARBA" id="ARBA00022771"/>
    </source>
</evidence>
<evidence type="ECO:0000256" key="2">
    <source>
        <dbReference type="ARBA" id="ARBA00022723"/>
    </source>
</evidence>
<evidence type="ECO:0000256" key="5">
    <source>
        <dbReference type="ARBA" id="ARBA00023015"/>
    </source>
</evidence>
<accession>A0ABD2X1N1</accession>
<feature type="domain" description="HAT C-terminal dimerisation" evidence="10">
    <location>
        <begin position="667"/>
        <end position="717"/>
    </location>
</feature>
<comment type="subcellular location">
    <subcellularLocation>
        <location evidence="1">Nucleus</location>
    </subcellularLocation>
</comment>
<organism evidence="11 12">
    <name type="scientific">Trichogramma kaykai</name>
    <dbReference type="NCBI Taxonomy" id="54128"/>
    <lineage>
        <taxon>Eukaryota</taxon>
        <taxon>Metazoa</taxon>
        <taxon>Ecdysozoa</taxon>
        <taxon>Arthropoda</taxon>
        <taxon>Hexapoda</taxon>
        <taxon>Insecta</taxon>
        <taxon>Pterygota</taxon>
        <taxon>Neoptera</taxon>
        <taxon>Endopterygota</taxon>
        <taxon>Hymenoptera</taxon>
        <taxon>Apocrita</taxon>
        <taxon>Proctotrupomorpha</taxon>
        <taxon>Chalcidoidea</taxon>
        <taxon>Trichogrammatidae</taxon>
        <taxon>Trichogramma</taxon>
    </lineage>
</organism>
<sequence length="750" mass="85842">MEVSNYEVDETASSNLILEDGNYIEDDIEEVTPKIKNVKTVFSKFLEEKPVVAYKKLVVPQSMRSIYWKFFGFPANEKSAILTRVKIVCLLCKTQIAYNRNTSNLRMHLQNKHSKELYALESHTPPKKQNISAETKEKKAQKKALKEALACSKEHLYTSDVAGTVQISDINNQIQFVSDPNVRYSDSIEKSVETKNVSGKQRKYILQREDAIDIPATLDSPITFVVTQENHQSPFQNTKSVSDAILEFLIIDLQVPEIVQQQGFQRLIATLKSPCQIPDKNALEENIIPKTYYSFKETILRNISLISNEVSIAIEEWTSNNGENFFTFLIYYQNKIEACLDSKVLSTLHIPKDYDVDQWRETIHDFLQEWNIPNHKITAFVVSSDRIELINALESLQISVIPCLLYSLQTCAQACFETYNIAPVLSKCRNIIGAIDSYSEMSTTFLSQEQCYGLEETGMTIDSPAIWTTTYSMLKQIFLHREILTSFFTKADHRVNLCHLELSEEEWQIISDLLDVLQPLQVTLITLSEEKMPLISLLKPLLWQLVSTHLKVKEEDSTTSKSLKESLINMLCNKYADQDVSLLLQISTTLDPRFKNVPYATNEDKKIVALPIKEMLIKIIHDKGESENFTDEQPEKKPRLSRMEFLLGGLNKVHKQDMSTSEKADLELAQYESEPTAPLDSCPIQWWYKSSVKCPNLSNLAGRYNCVPVCCAPPSRIPFDIQIDYHKKRAALPTHLIDKMIFLHANHNLV</sequence>
<dbReference type="InterPro" id="IPR036236">
    <property type="entry name" value="Znf_C2H2_sf"/>
</dbReference>
<dbReference type="Pfam" id="PF02892">
    <property type="entry name" value="zf-BED"/>
    <property type="match status" value="1"/>
</dbReference>
<evidence type="ECO:0000256" key="7">
    <source>
        <dbReference type="ARBA" id="ARBA00023163"/>
    </source>
</evidence>
<name>A0ABD2X1N1_9HYME</name>
<evidence type="ECO:0000256" key="1">
    <source>
        <dbReference type="ARBA" id="ARBA00004123"/>
    </source>
</evidence>
<dbReference type="Proteomes" id="UP001627154">
    <property type="component" value="Unassembled WGS sequence"/>
</dbReference>
<evidence type="ECO:0000259" key="9">
    <source>
        <dbReference type="Pfam" id="PF02892"/>
    </source>
</evidence>
<comment type="caution">
    <text evidence="11">The sequence shown here is derived from an EMBL/GenBank/DDBJ whole genome shotgun (WGS) entry which is preliminary data.</text>
</comment>
<dbReference type="AlphaFoldDB" id="A0ABD2X1N1"/>
<evidence type="ECO:0000313" key="12">
    <source>
        <dbReference type="Proteomes" id="UP001627154"/>
    </source>
</evidence>
<dbReference type="PANTHER" id="PTHR46481:SF10">
    <property type="entry name" value="ZINC FINGER BED DOMAIN-CONTAINING PROTEIN 39"/>
    <property type="match status" value="1"/>
</dbReference>
<reference evidence="11 12" key="1">
    <citation type="journal article" date="2024" name="bioRxiv">
        <title>A reference genome for Trichogramma kaykai: A tiny desert-dwelling parasitoid wasp with competing sex-ratio distorters.</title>
        <authorList>
            <person name="Culotta J."/>
            <person name="Lindsey A.R."/>
        </authorList>
    </citation>
    <scope>NUCLEOTIDE SEQUENCE [LARGE SCALE GENOMIC DNA]</scope>
    <source>
        <strain evidence="11 12">KSX58</strain>
    </source>
</reference>
<dbReference type="SUPFAM" id="SSF57667">
    <property type="entry name" value="beta-beta-alpha zinc fingers"/>
    <property type="match status" value="1"/>
</dbReference>
<dbReference type="GO" id="GO:0008270">
    <property type="term" value="F:zinc ion binding"/>
    <property type="evidence" value="ECO:0007669"/>
    <property type="project" value="UniProtKB-KW"/>
</dbReference>
<keyword evidence="6" id="KW-0238">DNA-binding</keyword>
<keyword evidence="2" id="KW-0479">Metal-binding</keyword>